<dbReference type="GO" id="GO:0009279">
    <property type="term" value="C:cell outer membrane"/>
    <property type="evidence" value="ECO:0007669"/>
    <property type="project" value="UniProtKB-SubCell"/>
</dbReference>
<dbReference type="Gene3D" id="2.40.170.20">
    <property type="entry name" value="TonB-dependent receptor, beta-barrel domain"/>
    <property type="match status" value="1"/>
</dbReference>
<dbReference type="KEGG" id="mgod:E7746_02965"/>
<dbReference type="EMBL" id="CP039393">
    <property type="protein sequence ID" value="QCD34912.1"/>
    <property type="molecule type" value="Genomic_DNA"/>
</dbReference>
<evidence type="ECO:0000256" key="4">
    <source>
        <dbReference type="SAM" id="SignalP"/>
    </source>
</evidence>
<dbReference type="OrthoDB" id="603275at2"/>
<protein>
    <submittedName>
        <fullName evidence="5">Carboxypeptidase-like regulatory domain-containing protein</fullName>
    </submittedName>
</protein>
<name>A0A4P7VCY2_9BACT</name>
<evidence type="ECO:0000256" key="2">
    <source>
        <dbReference type="ARBA" id="ARBA00023136"/>
    </source>
</evidence>
<feature type="signal peptide" evidence="4">
    <location>
        <begin position="1"/>
        <end position="20"/>
    </location>
</feature>
<keyword evidence="4" id="KW-0732">Signal</keyword>
<evidence type="ECO:0000256" key="1">
    <source>
        <dbReference type="ARBA" id="ARBA00004442"/>
    </source>
</evidence>
<feature type="chain" id="PRO_5020272635" evidence="4">
    <location>
        <begin position="21"/>
        <end position="885"/>
    </location>
</feature>
<dbReference type="InterPro" id="IPR036942">
    <property type="entry name" value="Beta-barrel_TonB_sf"/>
</dbReference>
<proteinExistence type="predicted"/>
<gene>
    <name evidence="5" type="ORF">E7746_02965</name>
</gene>
<dbReference type="SUPFAM" id="SSF56935">
    <property type="entry name" value="Porins"/>
    <property type="match status" value="1"/>
</dbReference>
<evidence type="ECO:0000313" key="5">
    <source>
        <dbReference type="EMBL" id="QCD34912.1"/>
    </source>
</evidence>
<evidence type="ECO:0000256" key="3">
    <source>
        <dbReference type="ARBA" id="ARBA00023237"/>
    </source>
</evidence>
<dbReference type="InterPro" id="IPR008969">
    <property type="entry name" value="CarboxyPept-like_regulatory"/>
</dbReference>
<dbReference type="Proteomes" id="UP000297031">
    <property type="component" value="Chromosome"/>
</dbReference>
<accession>A0A4P7VCY2</accession>
<keyword evidence="3" id="KW-0998">Cell outer membrane</keyword>
<dbReference type="RefSeq" id="WP_136409784.1">
    <property type="nucleotide sequence ID" value="NZ_CP039393.1"/>
</dbReference>
<sequence length="885" mass="99406">MSKRFFTYMLLIVVAFSAMAQINVTGKVIDKESNEPLTGASVIVKGADGKIKKFASSKADGAFAMTLPLVNGCRLEVAMMSFAKQSIPLDSVTFPLTVYMEPGATLLKEVTVKADRIREQGDTITYNVGSFAQQQDRSIGDVLKRMPGIDVAKNGKIQYQGEDINKFYIEGSDLLGGKYGIATNGISHDDVGAVEVMENHQPMQVLSGISFSDKAAINLKLKNKAKATWTFHGDAGGGYSWQPDGAIWDGELFTMAVMPSFQNITTFRTNNTGEDLSSSSIDFFAGRRNSGLSRYVSVGLPGVPSLSEKRTLFNRSFLVSTNSLWKLKNGEFKVNIDYSFNRVTADASNTTTYFLPDVGQRGREVSRPYDGNRIITENRSGTEHSHSLSGKFIYELNRRTAFINNTLRTNVDWDDVDLVTSGSIPNEQSAKLPDYYVSNNFKMIKRFKGNHLVTLQSVNEWESLPQTLTLTMVPDAADAKYRVPTGNKFSQHISDHAFYTHESAAYAFNIKGVTLSLEGGIKGYFRSMDSQLPDFPEEVPGLTENVVNTNYMTVYADPEFEYWVRRVNISLNLPVSYAHYTFDKAIANHDEVYFSPSLSFDWKPNNRFSGSFSGGLGRSPMNMNLIHPGLIMTNYRTLKAGTEQFYNSSSQNVSASVSYKHTRHGLFANGIVMQSWTHIPYTMSQQLYGDYVVYSYADADNDSRMLMAMGSVGKTLDFMRGSCNVNGSFSRNESQLFSQQQSVNSVSTGWSIGGKINGNPCRWFSFDYSIDYSDSRLTMNGMSESWLSTMENELSLTFIPYRRWQWTVSGEHYRNEITENSFKNVVMLDTKLIYQFNKRIELAASLTNILNKRSYNYITYSQLSSFESQRQLRGRQLLFSITLRK</sequence>
<evidence type="ECO:0000313" key="6">
    <source>
        <dbReference type="Proteomes" id="UP000297031"/>
    </source>
</evidence>
<keyword evidence="5" id="KW-0645">Protease</keyword>
<keyword evidence="5" id="KW-0121">Carboxypeptidase</keyword>
<dbReference type="GO" id="GO:0004180">
    <property type="term" value="F:carboxypeptidase activity"/>
    <property type="evidence" value="ECO:0007669"/>
    <property type="project" value="UniProtKB-KW"/>
</dbReference>
<dbReference type="SUPFAM" id="SSF49464">
    <property type="entry name" value="Carboxypeptidase regulatory domain-like"/>
    <property type="match status" value="1"/>
</dbReference>
<dbReference type="AlphaFoldDB" id="A0A4P7VCY2"/>
<keyword evidence="5" id="KW-0378">Hydrolase</keyword>
<keyword evidence="6" id="KW-1185">Reference proteome</keyword>
<reference evidence="5 6" key="1">
    <citation type="submission" date="2019-02" db="EMBL/GenBank/DDBJ databases">
        <title>Isolation and identification of novel species under the genus Muribaculum.</title>
        <authorList>
            <person name="Miyake S."/>
            <person name="Ding Y."/>
            <person name="Low A."/>
            <person name="Soh M."/>
            <person name="Seedorf H."/>
        </authorList>
    </citation>
    <scope>NUCLEOTIDE SEQUENCE [LARGE SCALE GENOMIC DNA]</scope>
    <source>
        <strain evidence="5 6">TLL-A4</strain>
    </source>
</reference>
<organism evidence="5 6">
    <name type="scientific">Muribaculum gordoncarteri</name>
    <dbReference type="NCBI Taxonomy" id="2530390"/>
    <lineage>
        <taxon>Bacteria</taxon>
        <taxon>Pseudomonadati</taxon>
        <taxon>Bacteroidota</taxon>
        <taxon>Bacteroidia</taxon>
        <taxon>Bacteroidales</taxon>
        <taxon>Muribaculaceae</taxon>
        <taxon>Muribaculum</taxon>
    </lineage>
</organism>
<dbReference type="Pfam" id="PF13715">
    <property type="entry name" value="CarbopepD_reg_2"/>
    <property type="match status" value="1"/>
</dbReference>
<comment type="subcellular location">
    <subcellularLocation>
        <location evidence="1">Cell outer membrane</location>
    </subcellularLocation>
</comment>
<keyword evidence="2" id="KW-0472">Membrane</keyword>